<sequence>MTWTLFLRLVARGTDHVEVHGSECRVIQTAYDGVIERVEAQMTRELLHTEVSDLCVAVEAESHFGDLMTEDRLVRGRVHRGFRLCTAD</sequence>
<accession>M4BH30</accession>
<evidence type="ECO:0000313" key="1">
    <source>
        <dbReference type="EnsemblProtists" id="HpaP805705"/>
    </source>
</evidence>
<reference evidence="1" key="2">
    <citation type="submission" date="2015-06" db="UniProtKB">
        <authorList>
            <consortium name="EnsemblProtists"/>
        </authorList>
    </citation>
    <scope>IDENTIFICATION</scope>
    <source>
        <strain evidence="1">Emoy2</strain>
    </source>
</reference>
<dbReference type="AlphaFoldDB" id="M4BH30"/>
<keyword evidence="2" id="KW-1185">Reference proteome</keyword>
<organism evidence="1 2">
    <name type="scientific">Hyaloperonospora arabidopsidis (strain Emoy2)</name>
    <name type="common">Downy mildew agent</name>
    <name type="synonym">Peronospora arabidopsidis</name>
    <dbReference type="NCBI Taxonomy" id="559515"/>
    <lineage>
        <taxon>Eukaryota</taxon>
        <taxon>Sar</taxon>
        <taxon>Stramenopiles</taxon>
        <taxon>Oomycota</taxon>
        <taxon>Peronosporomycetes</taxon>
        <taxon>Peronosporales</taxon>
        <taxon>Peronosporaceae</taxon>
        <taxon>Hyaloperonospora</taxon>
    </lineage>
</organism>
<evidence type="ECO:0000313" key="2">
    <source>
        <dbReference type="Proteomes" id="UP000011713"/>
    </source>
</evidence>
<dbReference type="Proteomes" id="UP000011713">
    <property type="component" value="Unassembled WGS sequence"/>
</dbReference>
<dbReference type="EMBL" id="JH598254">
    <property type="status" value="NOT_ANNOTATED_CDS"/>
    <property type="molecule type" value="Genomic_DNA"/>
</dbReference>
<dbReference type="VEuPathDB" id="FungiDB:HpaG805705"/>
<dbReference type="EnsemblProtists" id="HpaT805705">
    <property type="protein sequence ID" value="HpaP805705"/>
    <property type="gene ID" value="HpaG805705"/>
</dbReference>
<proteinExistence type="predicted"/>
<dbReference type="HOGENOM" id="CLU_2473761_0_0_1"/>
<dbReference type="InParanoid" id="M4BH30"/>
<reference evidence="2" key="1">
    <citation type="journal article" date="2010" name="Science">
        <title>Signatures of adaptation to obligate biotrophy in the Hyaloperonospora arabidopsidis genome.</title>
        <authorList>
            <person name="Baxter L."/>
            <person name="Tripathy S."/>
            <person name="Ishaque N."/>
            <person name="Boot N."/>
            <person name="Cabral A."/>
            <person name="Kemen E."/>
            <person name="Thines M."/>
            <person name="Ah-Fong A."/>
            <person name="Anderson R."/>
            <person name="Badejoko W."/>
            <person name="Bittner-Eddy P."/>
            <person name="Boore J.L."/>
            <person name="Chibucos M.C."/>
            <person name="Coates M."/>
            <person name="Dehal P."/>
            <person name="Delehaunty K."/>
            <person name="Dong S."/>
            <person name="Downton P."/>
            <person name="Dumas B."/>
            <person name="Fabro G."/>
            <person name="Fronick C."/>
            <person name="Fuerstenberg S.I."/>
            <person name="Fulton L."/>
            <person name="Gaulin E."/>
            <person name="Govers F."/>
            <person name="Hughes L."/>
            <person name="Humphray S."/>
            <person name="Jiang R.H."/>
            <person name="Judelson H."/>
            <person name="Kamoun S."/>
            <person name="Kyung K."/>
            <person name="Meijer H."/>
            <person name="Minx P."/>
            <person name="Morris P."/>
            <person name="Nelson J."/>
            <person name="Phuntumart V."/>
            <person name="Qutob D."/>
            <person name="Rehmany A."/>
            <person name="Rougon-Cardoso A."/>
            <person name="Ryden P."/>
            <person name="Torto-Alalibo T."/>
            <person name="Studholme D."/>
            <person name="Wang Y."/>
            <person name="Win J."/>
            <person name="Wood J."/>
            <person name="Clifton S.W."/>
            <person name="Rogers J."/>
            <person name="Van den Ackerveken G."/>
            <person name="Jones J.D."/>
            <person name="McDowell J.M."/>
            <person name="Beynon J."/>
            <person name="Tyler B.M."/>
        </authorList>
    </citation>
    <scope>NUCLEOTIDE SEQUENCE [LARGE SCALE GENOMIC DNA]</scope>
    <source>
        <strain evidence="2">Emoy2</strain>
    </source>
</reference>
<protein>
    <submittedName>
        <fullName evidence="1">Uncharacterized protein</fullName>
    </submittedName>
</protein>
<name>M4BH30_HYAAE</name>